<dbReference type="InterPro" id="IPR045861">
    <property type="entry name" value="CorA_cytoplasmic_dom"/>
</dbReference>
<evidence type="ECO:0000313" key="10">
    <source>
        <dbReference type="Proteomes" id="UP001519343"/>
    </source>
</evidence>
<comment type="caution">
    <text evidence="9">The sequence shown here is derived from an EMBL/GenBank/DDBJ whole genome shotgun (WGS) entry which is preliminary data.</text>
</comment>
<keyword evidence="10" id="KW-1185">Reference proteome</keyword>
<dbReference type="SUPFAM" id="SSF144083">
    <property type="entry name" value="Magnesium transport protein CorA, transmembrane region"/>
    <property type="match status" value="1"/>
</dbReference>
<dbReference type="InterPro" id="IPR045863">
    <property type="entry name" value="CorA_TM1_TM2"/>
</dbReference>
<keyword evidence="6 8" id="KW-1133">Transmembrane helix</keyword>
<sequence>MIRTLAISTNGQLATDMPVEKLTNPDILWYWVDFHFPTDVETKILHTYFKFHPLAIEDCFQFLQRPKLDYYEGYRFFVVDGLNPITLRPEEVDVFLAENYLVTFHIKTSAELETTWERVLNGENLENMKPVNVFHLLLDKIVDNYFPILYKIEDRLDEIQQLEQKSNRALMNEVFDIRRDLHRLRKSVFPMRDLLYRILNSERIEIPKEQKMYFADIYDHLLKLAEMVESNRDVTSDIRDSYISLNSNRMNNIMMTLTIISAIFIPLTFIAGVYGMNFVNMPELSWHYGYYLVLAFMALIGISMFWWFKKKGWLGDD</sequence>
<dbReference type="NCBIfam" id="TIGR00383">
    <property type="entry name" value="corA"/>
    <property type="match status" value="1"/>
</dbReference>
<keyword evidence="5 8" id="KW-0812">Transmembrane</keyword>
<keyword evidence="4 8" id="KW-1003">Cell membrane</keyword>
<evidence type="ECO:0000256" key="4">
    <source>
        <dbReference type="ARBA" id="ARBA00022475"/>
    </source>
</evidence>
<dbReference type="PANTHER" id="PTHR46494:SF1">
    <property type="entry name" value="CORA FAMILY METAL ION TRANSPORTER (EUROFUNG)"/>
    <property type="match status" value="1"/>
</dbReference>
<evidence type="ECO:0000256" key="1">
    <source>
        <dbReference type="ARBA" id="ARBA00004651"/>
    </source>
</evidence>
<evidence type="ECO:0000256" key="3">
    <source>
        <dbReference type="ARBA" id="ARBA00022448"/>
    </source>
</evidence>
<comment type="subcellular location">
    <subcellularLocation>
        <location evidence="1">Cell membrane</location>
        <topology evidence="1">Multi-pass membrane protein</topology>
    </subcellularLocation>
    <subcellularLocation>
        <location evidence="8">Membrane</location>
        <topology evidence="8">Multi-pass membrane protein</topology>
    </subcellularLocation>
</comment>
<keyword evidence="7 8" id="KW-0472">Membrane</keyword>
<evidence type="ECO:0000313" key="9">
    <source>
        <dbReference type="EMBL" id="MBP1931053.1"/>
    </source>
</evidence>
<dbReference type="Pfam" id="PF01544">
    <property type="entry name" value="CorA"/>
    <property type="match status" value="1"/>
</dbReference>
<keyword evidence="8" id="KW-0406">Ion transport</keyword>
<evidence type="ECO:0000256" key="2">
    <source>
        <dbReference type="ARBA" id="ARBA00009765"/>
    </source>
</evidence>
<evidence type="ECO:0000256" key="8">
    <source>
        <dbReference type="RuleBase" id="RU362010"/>
    </source>
</evidence>
<dbReference type="PANTHER" id="PTHR46494">
    <property type="entry name" value="CORA FAMILY METAL ION TRANSPORTER (EUROFUNG)"/>
    <property type="match status" value="1"/>
</dbReference>
<keyword evidence="8" id="KW-0460">Magnesium</keyword>
<keyword evidence="3 8" id="KW-0813">Transport</keyword>
<comment type="similarity">
    <text evidence="2 8">Belongs to the CorA metal ion transporter (MIT) (TC 1.A.35) family.</text>
</comment>
<dbReference type="SUPFAM" id="SSF143865">
    <property type="entry name" value="CorA soluble domain-like"/>
    <property type="match status" value="1"/>
</dbReference>
<reference evidence="9 10" key="1">
    <citation type="submission" date="2021-03" db="EMBL/GenBank/DDBJ databases">
        <title>Genomic Encyclopedia of Type Strains, Phase IV (KMG-IV): sequencing the most valuable type-strain genomes for metagenomic binning, comparative biology and taxonomic classification.</title>
        <authorList>
            <person name="Goeker M."/>
        </authorList>
    </citation>
    <scope>NUCLEOTIDE SEQUENCE [LARGE SCALE GENOMIC DNA]</scope>
    <source>
        <strain evidence="9 10">DSM 24738</strain>
    </source>
</reference>
<evidence type="ECO:0000256" key="7">
    <source>
        <dbReference type="ARBA" id="ARBA00023136"/>
    </source>
</evidence>
<comment type="function">
    <text evidence="8">Mediates influx of magnesium ions.</text>
</comment>
<organism evidence="9 10">
    <name type="scientific">Ammoniphilus resinae</name>
    <dbReference type="NCBI Taxonomy" id="861532"/>
    <lineage>
        <taxon>Bacteria</taxon>
        <taxon>Bacillati</taxon>
        <taxon>Bacillota</taxon>
        <taxon>Bacilli</taxon>
        <taxon>Bacillales</taxon>
        <taxon>Paenibacillaceae</taxon>
        <taxon>Aneurinibacillus group</taxon>
        <taxon>Ammoniphilus</taxon>
    </lineage>
</organism>
<feature type="transmembrane region" description="Helical" evidence="8">
    <location>
        <begin position="253"/>
        <end position="276"/>
    </location>
</feature>
<dbReference type="Gene3D" id="3.30.460.20">
    <property type="entry name" value="CorA soluble domain-like"/>
    <property type="match status" value="1"/>
</dbReference>
<dbReference type="InterPro" id="IPR004488">
    <property type="entry name" value="Mg/Co-transport_prot_CorA"/>
</dbReference>
<name>A0ABS4GLC4_9BACL</name>
<accession>A0ABS4GLC4</accession>
<gene>
    <name evidence="8" type="primary">corA</name>
    <name evidence="9" type="ORF">J2Z37_001050</name>
</gene>
<evidence type="ECO:0000256" key="6">
    <source>
        <dbReference type="ARBA" id="ARBA00022989"/>
    </source>
</evidence>
<feature type="transmembrane region" description="Helical" evidence="8">
    <location>
        <begin position="288"/>
        <end position="308"/>
    </location>
</feature>
<dbReference type="EMBL" id="JAGGKT010000002">
    <property type="protein sequence ID" value="MBP1931053.1"/>
    <property type="molecule type" value="Genomic_DNA"/>
</dbReference>
<dbReference type="RefSeq" id="WP_209809151.1">
    <property type="nucleotide sequence ID" value="NZ_JAGGKT010000002.1"/>
</dbReference>
<dbReference type="Gene3D" id="1.20.58.340">
    <property type="entry name" value="Magnesium transport protein CorA, transmembrane region"/>
    <property type="match status" value="2"/>
</dbReference>
<proteinExistence type="inferred from homology"/>
<dbReference type="CDD" id="cd12831">
    <property type="entry name" value="TmCorA-like_u2"/>
    <property type="match status" value="1"/>
</dbReference>
<dbReference type="Proteomes" id="UP001519343">
    <property type="component" value="Unassembled WGS sequence"/>
</dbReference>
<dbReference type="InterPro" id="IPR002523">
    <property type="entry name" value="MgTranspt_CorA/ZnTranspt_ZntB"/>
</dbReference>
<protein>
    <recommendedName>
        <fullName evidence="8">Magnesium transport protein CorA</fullName>
    </recommendedName>
</protein>
<evidence type="ECO:0000256" key="5">
    <source>
        <dbReference type="ARBA" id="ARBA00022692"/>
    </source>
</evidence>